<name>A0A0E9S3C1_ANGAN</name>
<reference evidence="1" key="1">
    <citation type="submission" date="2014-11" db="EMBL/GenBank/DDBJ databases">
        <authorList>
            <person name="Amaro Gonzalez C."/>
        </authorList>
    </citation>
    <scope>NUCLEOTIDE SEQUENCE</scope>
</reference>
<evidence type="ECO:0000313" key="1">
    <source>
        <dbReference type="EMBL" id="JAH35904.1"/>
    </source>
</evidence>
<dbReference type="EMBL" id="GBXM01072673">
    <property type="protein sequence ID" value="JAH35904.1"/>
    <property type="molecule type" value="Transcribed_RNA"/>
</dbReference>
<accession>A0A0E9S3C1</accession>
<proteinExistence type="predicted"/>
<dbReference type="AlphaFoldDB" id="A0A0E9S3C1"/>
<protein>
    <submittedName>
        <fullName evidence="1">Uncharacterized protein</fullName>
    </submittedName>
</protein>
<organism evidence="1">
    <name type="scientific">Anguilla anguilla</name>
    <name type="common">European freshwater eel</name>
    <name type="synonym">Muraena anguilla</name>
    <dbReference type="NCBI Taxonomy" id="7936"/>
    <lineage>
        <taxon>Eukaryota</taxon>
        <taxon>Metazoa</taxon>
        <taxon>Chordata</taxon>
        <taxon>Craniata</taxon>
        <taxon>Vertebrata</taxon>
        <taxon>Euteleostomi</taxon>
        <taxon>Actinopterygii</taxon>
        <taxon>Neopterygii</taxon>
        <taxon>Teleostei</taxon>
        <taxon>Anguilliformes</taxon>
        <taxon>Anguillidae</taxon>
        <taxon>Anguilla</taxon>
    </lineage>
</organism>
<reference evidence="1" key="2">
    <citation type="journal article" date="2015" name="Fish Shellfish Immunol.">
        <title>Early steps in the European eel (Anguilla anguilla)-Vibrio vulnificus interaction in the gills: Role of the RtxA13 toxin.</title>
        <authorList>
            <person name="Callol A."/>
            <person name="Pajuelo D."/>
            <person name="Ebbesson L."/>
            <person name="Teles M."/>
            <person name="MacKenzie S."/>
            <person name="Amaro C."/>
        </authorList>
    </citation>
    <scope>NUCLEOTIDE SEQUENCE</scope>
</reference>
<sequence length="23" mass="2673">MTVNLSQFHLHMVVKRSMVTISN</sequence>